<feature type="domain" description="HTH lacI-type" evidence="4">
    <location>
        <begin position="3"/>
        <end position="57"/>
    </location>
</feature>
<keyword evidence="5" id="KW-0614">Plasmid</keyword>
<dbReference type="SUPFAM" id="SSF53822">
    <property type="entry name" value="Periplasmic binding protein-like I"/>
    <property type="match status" value="1"/>
</dbReference>
<evidence type="ECO:0000256" key="2">
    <source>
        <dbReference type="ARBA" id="ARBA00023125"/>
    </source>
</evidence>
<dbReference type="PANTHER" id="PTHR30146">
    <property type="entry name" value="LACI-RELATED TRANSCRIPTIONAL REPRESSOR"/>
    <property type="match status" value="1"/>
</dbReference>
<dbReference type="SMART" id="SM00354">
    <property type="entry name" value="HTH_LACI"/>
    <property type="match status" value="1"/>
</dbReference>
<dbReference type="KEGG" id="pseb:EOK75_18465"/>
<dbReference type="InterPro" id="IPR010982">
    <property type="entry name" value="Lambda_DNA-bd_dom_sf"/>
</dbReference>
<organism evidence="5 6">
    <name type="scientific">Pseudorhodobacter turbinis</name>
    <dbReference type="NCBI Taxonomy" id="2500533"/>
    <lineage>
        <taxon>Bacteria</taxon>
        <taxon>Pseudomonadati</taxon>
        <taxon>Pseudomonadota</taxon>
        <taxon>Alphaproteobacteria</taxon>
        <taxon>Rhodobacterales</taxon>
        <taxon>Paracoccaceae</taxon>
        <taxon>Pseudorhodobacter</taxon>
    </lineage>
</organism>
<dbReference type="GO" id="GO:0000976">
    <property type="term" value="F:transcription cis-regulatory region binding"/>
    <property type="evidence" value="ECO:0007669"/>
    <property type="project" value="TreeGrafter"/>
</dbReference>
<dbReference type="CDD" id="cd06278">
    <property type="entry name" value="PBP1_LacI-like"/>
    <property type="match status" value="1"/>
</dbReference>
<keyword evidence="6" id="KW-1185">Reference proteome</keyword>
<dbReference type="Pfam" id="PF13377">
    <property type="entry name" value="Peripla_BP_3"/>
    <property type="match status" value="1"/>
</dbReference>
<dbReference type="InterPro" id="IPR028082">
    <property type="entry name" value="Peripla_BP_I"/>
</dbReference>
<dbReference type="GO" id="GO:0003700">
    <property type="term" value="F:DNA-binding transcription factor activity"/>
    <property type="evidence" value="ECO:0007669"/>
    <property type="project" value="TreeGrafter"/>
</dbReference>
<evidence type="ECO:0000256" key="3">
    <source>
        <dbReference type="ARBA" id="ARBA00023163"/>
    </source>
</evidence>
<evidence type="ECO:0000313" key="6">
    <source>
        <dbReference type="Proteomes" id="UP000298631"/>
    </source>
</evidence>
<dbReference type="SUPFAM" id="SSF47413">
    <property type="entry name" value="lambda repressor-like DNA-binding domains"/>
    <property type="match status" value="1"/>
</dbReference>
<evidence type="ECO:0000259" key="4">
    <source>
        <dbReference type="PROSITE" id="PS50932"/>
    </source>
</evidence>
<keyword evidence="1" id="KW-0805">Transcription regulation</keyword>
<dbReference type="InterPro" id="IPR046335">
    <property type="entry name" value="LacI/GalR-like_sensor"/>
</dbReference>
<dbReference type="EMBL" id="CP039965">
    <property type="protein sequence ID" value="QCO57675.1"/>
    <property type="molecule type" value="Genomic_DNA"/>
</dbReference>
<keyword evidence="3" id="KW-0804">Transcription</keyword>
<dbReference type="OrthoDB" id="8433438at2"/>
<dbReference type="AlphaFoldDB" id="A0A4P8ELI8"/>
<keyword evidence="2" id="KW-0238">DNA-binding</keyword>
<dbReference type="RefSeq" id="WP_137195483.1">
    <property type="nucleotide sequence ID" value="NZ_CP039965.1"/>
</dbReference>
<evidence type="ECO:0000313" key="5">
    <source>
        <dbReference type="EMBL" id="QCO57675.1"/>
    </source>
</evidence>
<protein>
    <submittedName>
        <fullName evidence="5">Substrate-binding domain-containing protein</fullName>
    </submittedName>
</protein>
<dbReference type="Proteomes" id="UP000298631">
    <property type="component" value="Plasmid unnamed1"/>
</dbReference>
<proteinExistence type="predicted"/>
<reference evidence="5 6" key="1">
    <citation type="submission" date="2019-05" db="EMBL/GenBank/DDBJ databases">
        <title>Pseudorhodobacter turbinis sp. nov., isolated from the gut of the Korean turban shell.</title>
        <authorList>
            <person name="Jeong Y.-S."/>
            <person name="Kang W.-R."/>
            <person name="Bae J.-W."/>
        </authorList>
    </citation>
    <scope>NUCLEOTIDE SEQUENCE [LARGE SCALE GENOMIC DNA]</scope>
    <source>
        <strain evidence="5 6">S12M18</strain>
        <plasmid evidence="5 6">unnamed1</plasmid>
    </source>
</reference>
<evidence type="ECO:0000256" key="1">
    <source>
        <dbReference type="ARBA" id="ARBA00023015"/>
    </source>
</evidence>
<dbReference type="Gene3D" id="1.10.260.40">
    <property type="entry name" value="lambda repressor-like DNA-binding domains"/>
    <property type="match status" value="1"/>
</dbReference>
<dbReference type="PROSITE" id="PS50932">
    <property type="entry name" value="HTH_LACI_2"/>
    <property type="match status" value="1"/>
</dbReference>
<accession>A0A4P8ELI8</accession>
<dbReference type="CDD" id="cd01392">
    <property type="entry name" value="HTH_LacI"/>
    <property type="match status" value="1"/>
</dbReference>
<name>A0A4P8ELI8_9RHOB</name>
<sequence>MKVTAKEIALAVGTSVSAVSRAFRPDASLADPLRQKILLAAAEMGYVIPAHRIATQTGMRIVSLVVGDVMNPFYPSILEEFSSAALASGIHLNLHIIPQGKTVDSVIGHVLHQRPHAVIVTSAMLSSELAVQCLQKGLPVVLFNRVQINTALSAVCCDNYAGARQVANLLVNKGYQRIAFVGGIRNTSTHMERWRGFEDRMAEADMPVFKTVSGDFNYDVAFASVRDLLKDGRRPDAVFCANDIMAIAAIDAAKSEGFRIPDDLGVVGFDDTPMAAWRSYRLTTVRQRIRLMVQDTFKLISQLIEDPAAAGTIRITPSVLMERDSA</sequence>
<gene>
    <name evidence="5" type="ORF">EOK75_18465</name>
</gene>
<dbReference type="PANTHER" id="PTHR30146:SF109">
    <property type="entry name" value="HTH-TYPE TRANSCRIPTIONAL REGULATOR GALS"/>
    <property type="match status" value="1"/>
</dbReference>
<geneLocation type="plasmid" evidence="5 6">
    <name>unnamed1</name>
</geneLocation>
<dbReference type="InterPro" id="IPR000843">
    <property type="entry name" value="HTH_LacI"/>
</dbReference>
<dbReference type="Gene3D" id="3.40.50.2300">
    <property type="match status" value="2"/>
</dbReference>